<proteinExistence type="inferred from homology"/>
<dbReference type="SUPFAM" id="SSF46785">
    <property type="entry name" value="Winged helix' DNA-binding domain"/>
    <property type="match status" value="1"/>
</dbReference>
<evidence type="ECO:0000256" key="1">
    <source>
        <dbReference type="ARBA" id="ARBA00009437"/>
    </source>
</evidence>
<dbReference type="RefSeq" id="WP_196988415.1">
    <property type="nucleotide sequence ID" value="NZ_JADWYS010000001.1"/>
</dbReference>
<evidence type="ECO:0000256" key="2">
    <source>
        <dbReference type="ARBA" id="ARBA00023015"/>
    </source>
</evidence>
<dbReference type="InterPro" id="IPR000847">
    <property type="entry name" value="LysR_HTH_N"/>
</dbReference>
<dbReference type="Gene3D" id="1.10.10.10">
    <property type="entry name" value="Winged helix-like DNA-binding domain superfamily/Winged helix DNA-binding domain"/>
    <property type="match status" value="1"/>
</dbReference>
<keyword evidence="2" id="KW-0805">Transcription regulation</keyword>
<keyword evidence="3" id="KW-0238">DNA-binding</keyword>
<protein>
    <submittedName>
        <fullName evidence="6">LysR family transcriptional regulator</fullName>
    </submittedName>
</protein>
<dbReference type="Gene3D" id="3.40.190.290">
    <property type="match status" value="1"/>
</dbReference>
<dbReference type="GO" id="GO:0003700">
    <property type="term" value="F:DNA-binding transcription factor activity"/>
    <property type="evidence" value="ECO:0007669"/>
    <property type="project" value="InterPro"/>
</dbReference>
<comment type="caution">
    <text evidence="6">The sequence shown here is derived from an EMBL/GenBank/DDBJ whole genome shotgun (WGS) entry which is preliminary data.</text>
</comment>
<gene>
    <name evidence="6" type="ORF">I5803_00775</name>
</gene>
<dbReference type="SUPFAM" id="SSF53850">
    <property type="entry name" value="Periplasmic binding protein-like II"/>
    <property type="match status" value="1"/>
</dbReference>
<dbReference type="InterPro" id="IPR036388">
    <property type="entry name" value="WH-like_DNA-bd_sf"/>
</dbReference>
<dbReference type="PANTHER" id="PTHR30126">
    <property type="entry name" value="HTH-TYPE TRANSCRIPTIONAL REGULATOR"/>
    <property type="match status" value="1"/>
</dbReference>
<dbReference type="InterPro" id="IPR005119">
    <property type="entry name" value="LysR_subst-bd"/>
</dbReference>
<dbReference type="PROSITE" id="PS50931">
    <property type="entry name" value="HTH_LYSR"/>
    <property type="match status" value="1"/>
</dbReference>
<sequence>MMNAREALTPDALALLQTVALTGSFASAARELGLVPSAVTYRIRQIEDAMDVLLFDRSSRQARLTEAGAELLREGGRLLQEIDAVANRVKRVASGWESQLTVAVDTVISCGTVMELAQAFLEVAPATRLRLRDESLSGTLEALVTGQADLAIGVAVEPGNFPGLQTASLGELNFVYVVAPHHPLAAVPDPVPDDVLLRHRAIAVADSVRQGVAVTRGLLAGQDVLTVPSMGAKLDAQLRGLGGGFVPEPMARPYVETGRLVVKVIARSVVRAPRMTYAWRSTPAPGRALQWWLAQLESKTTRQALLQRHARA</sequence>
<feature type="domain" description="HTH lysR-type" evidence="5">
    <location>
        <begin position="8"/>
        <end position="65"/>
    </location>
</feature>
<comment type="similarity">
    <text evidence="1">Belongs to the LysR transcriptional regulatory family.</text>
</comment>
<evidence type="ECO:0000256" key="3">
    <source>
        <dbReference type="ARBA" id="ARBA00023125"/>
    </source>
</evidence>
<accession>A0A931H0X8</accession>
<evidence type="ECO:0000313" key="6">
    <source>
        <dbReference type="EMBL" id="MBG9386542.1"/>
    </source>
</evidence>
<keyword evidence="4" id="KW-0804">Transcription</keyword>
<dbReference type="Proteomes" id="UP000651050">
    <property type="component" value="Unassembled WGS sequence"/>
</dbReference>
<keyword evidence="7" id="KW-1185">Reference proteome</keyword>
<dbReference type="Pfam" id="PF00126">
    <property type="entry name" value="HTH_1"/>
    <property type="match status" value="1"/>
</dbReference>
<dbReference type="InterPro" id="IPR036390">
    <property type="entry name" value="WH_DNA-bd_sf"/>
</dbReference>
<organism evidence="6 7">
    <name type="scientific">Caenimonas aquaedulcis</name>
    <dbReference type="NCBI Taxonomy" id="2793270"/>
    <lineage>
        <taxon>Bacteria</taxon>
        <taxon>Pseudomonadati</taxon>
        <taxon>Pseudomonadota</taxon>
        <taxon>Betaproteobacteria</taxon>
        <taxon>Burkholderiales</taxon>
        <taxon>Comamonadaceae</taxon>
        <taxon>Caenimonas</taxon>
    </lineage>
</organism>
<dbReference type="AlphaFoldDB" id="A0A931H0X8"/>
<name>A0A931H0X8_9BURK</name>
<evidence type="ECO:0000313" key="7">
    <source>
        <dbReference type="Proteomes" id="UP000651050"/>
    </source>
</evidence>
<dbReference type="PANTHER" id="PTHR30126:SF4">
    <property type="entry name" value="LYSR FAMILY TRANSCRIPTIONAL REGULATOR"/>
    <property type="match status" value="1"/>
</dbReference>
<evidence type="ECO:0000259" key="5">
    <source>
        <dbReference type="PROSITE" id="PS50931"/>
    </source>
</evidence>
<reference evidence="6" key="1">
    <citation type="submission" date="2020-11" db="EMBL/GenBank/DDBJ databases">
        <title>Bacterial whole genome sequence for Caenimonas sp. DR4.4.</title>
        <authorList>
            <person name="Le V."/>
            <person name="Ko S.-R."/>
            <person name="Ahn C.-Y."/>
            <person name="Oh H.-M."/>
        </authorList>
    </citation>
    <scope>NUCLEOTIDE SEQUENCE</scope>
    <source>
        <strain evidence="6">DR4.4</strain>
    </source>
</reference>
<evidence type="ECO:0000256" key="4">
    <source>
        <dbReference type="ARBA" id="ARBA00023163"/>
    </source>
</evidence>
<dbReference type="EMBL" id="JADWYS010000001">
    <property type="protein sequence ID" value="MBG9386542.1"/>
    <property type="molecule type" value="Genomic_DNA"/>
</dbReference>
<dbReference type="Pfam" id="PF03466">
    <property type="entry name" value="LysR_substrate"/>
    <property type="match status" value="1"/>
</dbReference>
<dbReference type="GO" id="GO:0000976">
    <property type="term" value="F:transcription cis-regulatory region binding"/>
    <property type="evidence" value="ECO:0007669"/>
    <property type="project" value="TreeGrafter"/>
</dbReference>